<keyword evidence="2 6" id="KW-1003">Cell membrane</keyword>
<protein>
    <recommendedName>
        <fullName evidence="6">TVP38/TMEM64 family membrane protein</fullName>
    </recommendedName>
</protein>
<feature type="transmembrane region" description="Helical" evidence="6">
    <location>
        <begin position="188"/>
        <end position="206"/>
    </location>
</feature>
<sequence length="222" mass="24261">MQHWFRWVLFAGIGTLSLMAVRQGWLSFLTDEHQVATYLNTHGLMGLLIVTASGTFYTAVGGPRQLLAFVLGFATDSVYGTLLSTLITLFGAATCFYSARLLLRHSLSERFGHRMSRFNRLFQHHTTTKVLMVRLLPVGSNLITNLLAGCSSIRFPAFALGSGLGYLPQMLIFALAGAGIGHANQNQFLVSVALFIIASLLGGYLYHQQRTQALSSALSEDS</sequence>
<organism evidence="8 9">
    <name type="scientific">Marinobacter zhejiangensis</name>
    <dbReference type="NCBI Taxonomy" id="488535"/>
    <lineage>
        <taxon>Bacteria</taxon>
        <taxon>Pseudomonadati</taxon>
        <taxon>Pseudomonadota</taxon>
        <taxon>Gammaproteobacteria</taxon>
        <taxon>Pseudomonadales</taxon>
        <taxon>Marinobacteraceae</taxon>
        <taxon>Marinobacter</taxon>
    </lineage>
</organism>
<name>A0A1I4M7Q5_9GAMM</name>
<keyword evidence="3 6" id="KW-0812">Transmembrane</keyword>
<evidence type="ECO:0000313" key="9">
    <source>
        <dbReference type="Proteomes" id="UP000198519"/>
    </source>
</evidence>
<dbReference type="InterPro" id="IPR032816">
    <property type="entry name" value="VTT_dom"/>
</dbReference>
<evidence type="ECO:0000256" key="2">
    <source>
        <dbReference type="ARBA" id="ARBA00022475"/>
    </source>
</evidence>
<feature type="transmembrane region" description="Helical" evidence="6">
    <location>
        <begin position="37"/>
        <end position="59"/>
    </location>
</feature>
<evidence type="ECO:0000256" key="3">
    <source>
        <dbReference type="ARBA" id="ARBA00022692"/>
    </source>
</evidence>
<feature type="transmembrane region" description="Helical" evidence="6">
    <location>
        <begin position="79"/>
        <end position="103"/>
    </location>
</feature>
<dbReference type="STRING" id="488535.SAMN04487963_0891"/>
<dbReference type="EMBL" id="FOUE01000001">
    <property type="protein sequence ID" value="SFL99065.1"/>
    <property type="molecule type" value="Genomic_DNA"/>
</dbReference>
<dbReference type="PANTHER" id="PTHR12677">
    <property type="entry name" value="GOLGI APPARATUS MEMBRANE PROTEIN TVP38-RELATED"/>
    <property type="match status" value="1"/>
</dbReference>
<dbReference type="AlphaFoldDB" id="A0A1I4M7Q5"/>
<dbReference type="PANTHER" id="PTHR12677:SF59">
    <property type="entry name" value="GOLGI APPARATUS MEMBRANE PROTEIN TVP38-RELATED"/>
    <property type="match status" value="1"/>
</dbReference>
<evidence type="ECO:0000256" key="6">
    <source>
        <dbReference type="RuleBase" id="RU366058"/>
    </source>
</evidence>
<dbReference type="OrthoDB" id="7348996at2"/>
<keyword evidence="9" id="KW-1185">Reference proteome</keyword>
<gene>
    <name evidence="8" type="ORF">SAMN04487963_0891</name>
</gene>
<accession>A0A1I4M7Q5</accession>
<dbReference type="Proteomes" id="UP000198519">
    <property type="component" value="Unassembled WGS sequence"/>
</dbReference>
<comment type="similarity">
    <text evidence="6">Belongs to the TVP38/TMEM64 family.</text>
</comment>
<dbReference type="InterPro" id="IPR015414">
    <property type="entry name" value="TMEM64"/>
</dbReference>
<evidence type="ECO:0000313" key="8">
    <source>
        <dbReference type="EMBL" id="SFL99065.1"/>
    </source>
</evidence>
<dbReference type="GO" id="GO:0005886">
    <property type="term" value="C:plasma membrane"/>
    <property type="evidence" value="ECO:0007669"/>
    <property type="project" value="UniProtKB-SubCell"/>
</dbReference>
<reference evidence="9" key="1">
    <citation type="submission" date="2016-10" db="EMBL/GenBank/DDBJ databases">
        <authorList>
            <person name="Varghese N."/>
            <person name="Submissions S."/>
        </authorList>
    </citation>
    <scope>NUCLEOTIDE SEQUENCE [LARGE SCALE GENOMIC DNA]</scope>
    <source>
        <strain evidence="9">CGMCC 1.7061</strain>
    </source>
</reference>
<feature type="transmembrane region" description="Helical" evidence="6">
    <location>
        <begin position="6"/>
        <end position="25"/>
    </location>
</feature>
<keyword evidence="4 6" id="KW-1133">Transmembrane helix</keyword>
<dbReference type="Pfam" id="PF09335">
    <property type="entry name" value="VTT_dom"/>
    <property type="match status" value="1"/>
</dbReference>
<feature type="transmembrane region" description="Helical" evidence="6">
    <location>
        <begin position="155"/>
        <end position="176"/>
    </location>
</feature>
<proteinExistence type="inferred from homology"/>
<feature type="domain" description="VTT" evidence="7">
    <location>
        <begin position="63"/>
        <end position="178"/>
    </location>
</feature>
<evidence type="ECO:0000256" key="4">
    <source>
        <dbReference type="ARBA" id="ARBA00022989"/>
    </source>
</evidence>
<evidence type="ECO:0000256" key="5">
    <source>
        <dbReference type="ARBA" id="ARBA00023136"/>
    </source>
</evidence>
<keyword evidence="5 6" id="KW-0472">Membrane</keyword>
<evidence type="ECO:0000256" key="1">
    <source>
        <dbReference type="ARBA" id="ARBA00004651"/>
    </source>
</evidence>
<evidence type="ECO:0000259" key="7">
    <source>
        <dbReference type="Pfam" id="PF09335"/>
    </source>
</evidence>
<dbReference type="RefSeq" id="WP_092020653.1">
    <property type="nucleotide sequence ID" value="NZ_FOUE01000001.1"/>
</dbReference>
<comment type="subcellular location">
    <subcellularLocation>
        <location evidence="1 6">Cell membrane</location>
        <topology evidence="1 6">Multi-pass membrane protein</topology>
    </subcellularLocation>
</comment>